<reference evidence="9" key="2">
    <citation type="submission" date="2023-02" db="EMBL/GenBank/DDBJ databases">
        <authorList>
            <consortium name="DOE Joint Genome Institute"/>
            <person name="Mondo S.J."/>
            <person name="Chang Y."/>
            <person name="Wang Y."/>
            <person name="Ahrendt S."/>
            <person name="Andreopoulos W."/>
            <person name="Barry K."/>
            <person name="Beard J."/>
            <person name="Benny G.L."/>
            <person name="Blankenship S."/>
            <person name="Bonito G."/>
            <person name="Cuomo C."/>
            <person name="Desiro A."/>
            <person name="Gervers K.A."/>
            <person name="Hundley H."/>
            <person name="Kuo A."/>
            <person name="LaButti K."/>
            <person name="Lang B.F."/>
            <person name="Lipzen A."/>
            <person name="O'Donnell K."/>
            <person name="Pangilinan J."/>
            <person name="Reynolds N."/>
            <person name="Sandor L."/>
            <person name="Smith M.W."/>
            <person name="Tsang A."/>
            <person name="Grigoriev I.V."/>
            <person name="Stajich J.E."/>
            <person name="Spatafora J.W."/>
        </authorList>
    </citation>
    <scope>NUCLEOTIDE SEQUENCE</scope>
    <source>
        <strain evidence="9">RSA 2281</strain>
    </source>
</reference>
<dbReference type="Gene3D" id="3.40.50.11990">
    <property type="entry name" value="RNA polymerase II accessory factor, Cdc73 C-terminal domain"/>
    <property type="match status" value="1"/>
</dbReference>
<reference evidence="9" key="1">
    <citation type="journal article" date="2022" name="IScience">
        <title>Evolution of zygomycete secretomes and the origins of terrestrial fungal ecologies.</title>
        <authorList>
            <person name="Chang Y."/>
            <person name="Wang Y."/>
            <person name="Mondo S."/>
            <person name="Ahrendt S."/>
            <person name="Andreopoulos W."/>
            <person name="Barry K."/>
            <person name="Beard J."/>
            <person name="Benny G.L."/>
            <person name="Blankenship S."/>
            <person name="Bonito G."/>
            <person name="Cuomo C."/>
            <person name="Desiro A."/>
            <person name="Gervers K.A."/>
            <person name="Hundley H."/>
            <person name="Kuo A."/>
            <person name="LaButti K."/>
            <person name="Lang B.F."/>
            <person name="Lipzen A."/>
            <person name="O'Donnell K."/>
            <person name="Pangilinan J."/>
            <person name="Reynolds N."/>
            <person name="Sandor L."/>
            <person name="Smith M.E."/>
            <person name="Tsang A."/>
            <person name="Grigoriev I.V."/>
            <person name="Stajich J.E."/>
            <person name="Spatafora J.W."/>
        </authorList>
    </citation>
    <scope>NUCLEOTIDE SEQUENCE</scope>
    <source>
        <strain evidence="9">RSA 2281</strain>
    </source>
</reference>
<gene>
    <name evidence="9" type="ORF">BDA99DRAFT_604959</name>
</gene>
<feature type="domain" description="Paf1 complex subunit Cdc73 N-terminal" evidence="8">
    <location>
        <begin position="3"/>
        <end position="162"/>
    </location>
</feature>
<keyword evidence="10" id="KW-1185">Reference proteome</keyword>
<dbReference type="FunFam" id="3.40.50.11990:FF:000002">
    <property type="entry name" value="protein CDC73 homolog"/>
    <property type="match status" value="1"/>
</dbReference>
<keyword evidence="3" id="KW-0805">Transcription regulation</keyword>
<evidence type="ECO:0000256" key="1">
    <source>
        <dbReference type="ARBA" id="ARBA00004123"/>
    </source>
</evidence>
<dbReference type="GO" id="GO:0000993">
    <property type="term" value="F:RNA polymerase II complex binding"/>
    <property type="evidence" value="ECO:0007669"/>
    <property type="project" value="TreeGrafter"/>
</dbReference>
<dbReference type="GO" id="GO:0016593">
    <property type="term" value="C:Cdc73/Paf1 complex"/>
    <property type="evidence" value="ECO:0007669"/>
    <property type="project" value="InterPro"/>
</dbReference>
<protein>
    <submittedName>
        <fullName evidence="9">RNA pol II accessory factor, Cdc73 family-domain-containing protein</fullName>
    </submittedName>
</protein>
<evidence type="ECO:0000256" key="2">
    <source>
        <dbReference type="ARBA" id="ARBA00010427"/>
    </source>
</evidence>
<sequence length="394" mass="44726">MQSLQFLREYTCNNKPVSLKDSDGNIVTNIADAVSVSFDDHSFPREIPTNFRKSDSTDTYTLDTLIFLVQNAHLDNSAYFKECRSRNIEHVSIIDKKKVMDYLTGKVETQPNIVVDNEKESAADQSITGKRAREDASKSAGTSASSKAKGKEITDTGVAKKRVRVLDDKSEEIVKKERTREIASQTPASLMRGSKDFNYAIVMVQTIMQGKDGRLNTAQPKSATKQKLSSKDKIPLIIVPAAPTAKFTLFNIKEFLEDSNFVDSQHLRAQGMKKPDRVTVERRRRDGQLVVYHVVDSVAHFRQSDWDRVCCVFTGGQAWQFKGWKYEKPVDLFSHVKGVFPKWSDEKVSGPVADWAVTPINIHRHKRHHDKACVSQFWDTLDKYNQANKSFLNF</sequence>
<dbReference type="EMBL" id="JAIXMP010000013">
    <property type="protein sequence ID" value="KAI9263304.1"/>
    <property type="molecule type" value="Genomic_DNA"/>
</dbReference>
<dbReference type="InterPro" id="IPR007852">
    <property type="entry name" value="Cdc73/Parafibromin"/>
</dbReference>
<dbReference type="Pfam" id="PF16050">
    <property type="entry name" value="CDC73_N"/>
    <property type="match status" value="1"/>
</dbReference>
<keyword evidence="4" id="KW-0804">Transcription</keyword>
<evidence type="ECO:0000313" key="10">
    <source>
        <dbReference type="Proteomes" id="UP001209540"/>
    </source>
</evidence>
<dbReference type="GO" id="GO:0006368">
    <property type="term" value="P:transcription elongation by RNA polymerase II"/>
    <property type="evidence" value="ECO:0007669"/>
    <property type="project" value="InterPro"/>
</dbReference>
<dbReference type="InterPro" id="IPR031336">
    <property type="entry name" value="CDC73_C"/>
</dbReference>
<dbReference type="InterPro" id="IPR038103">
    <property type="entry name" value="CDC73_C_sf"/>
</dbReference>
<dbReference type="Pfam" id="PF05179">
    <property type="entry name" value="CDC73_C"/>
    <property type="match status" value="1"/>
</dbReference>
<comment type="subcellular location">
    <subcellularLocation>
        <location evidence="1">Nucleus</location>
    </subcellularLocation>
</comment>
<evidence type="ECO:0000256" key="5">
    <source>
        <dbReference type="ARBA" id="ARBA00023242"/>
    </source>
</evidence>
<proteinExistence type="inferred from homology"/>
<comment type="caution">
    <text evidence="9">The sequence shown here is derived from an EMBL/GenBank/DDBJ whole genome shotgun (WGS) entry which is preliminary data.</text>
</comment>
<evidence type="ECO:0000313" key="9">
    <source>
        <dbReference type="EMBL" id="KAI9263304.1"/>
    </source>
</evidence>
<dbReference type="Proteomes" id="UP001209540">
    <property type="component" value="Unassembled WGS sequence"/>
</dbReference>
<evidence type="ECO:0000259" key="7">
    <source>
        <dbReference type="Pfam" id="PF05179"/>
    </source>
</evidence>
<evidence type="ECO:0000256" key="3">
    <source>
        <dbReference type="ARBA" id="ARBA00023015"/>
    </source>
</evidence>
<dbReference type="InterPro" id="IPR032041">
    <property type="entry name" value="Cdc73_N"/>
</dbReference>
<accession>A0AAD5K0C7</accession>
<evidence type="ECO:0000256" key="6">
    <source>
        <dbReference type="SAM" id="MobiDB-lite"/>
    </source>
</evidence>
<dbReference type="GO" id="GO:0032968">
    <property type="term" value="P:positive regulation of transcription elongation by RNA polymerase II"/>
    <property type="evidence" value="ECO:0007669"/>
    <property type="project" value="TreeGrafter"/>
</dbReference>
<evidence type="ECO:0000259" key="8">
    <source>
        <dbReference type="Pfam" id="PF16050"/>
    </source>
</evidence>
<feature type="compositionally biased region" description="Low complexity" evidence="6">
    <location>
        <begin position="138"/>
        <end position="147"/>
    </location>
</feature>
<dbReference type="PANTHER" id="PTHR12466">
    <property type="entry name" value="CDC73 DOMAIN PROTEIN"/>
    <property type="match status" value="1"/>
</dbReference>
<comment type="similarity">
    <text evidence="2">Belongs to the CDC73 family.</text>
</comment>
<evidence type="ECO:0000256" key="4">
    <source>
        <dbReference type="ARBA" id="ARBA00023163"/>
    </source>
</evidence>
<feature type="region of interest" description="Disordered" evidence="6">
    <location>
        <begin position="116"/>
        <end position="153"/>
    </location>
</feature>
<name>A0AAD5K0C7_9FUNG</name>
<feature type="domain" description="Cell division control protein 73 C-terminal" evidence="7">
    <location>
        <begin position="232"/>
        <end position="383"/>
    </location>
</feature>
<keyword evidence="5" id="KW-0539">Nucleus</keyword>
<dbReference type="AlphaFoldDB" id="A0AAD5K0C7"/>
<dbReference type="PANTHER" id="PTHR12466:SF8">
    <property type="entry name" value="PARAFIBROMIN"/>
    <property type="match status" value="1"/>
</dbReference>
<organism evidence="9 10">
    <name type="scientific">Phascolomyces articulosus</name>
    <dbReference type="NCBI Taxonomy" id="60185"/>
    <lineage>
        <taxon>Eukaryota</taxon>
        <taxon>Fungi</taxon>
        <taxon>Fungi incertae sedis</taxon>
        <taxon>Mucoromycota</taxon>
        <taxon>Mucoromycotina</taxon>
        <taxon>Mucoromycetes</taxon>
        <taxon>Mucorales</taxon>
        <taxon>Lichtheimiaceae</taxon>
        <taxon>Phascolomyces</taxon>
    </lineage>
</organism>